<dbReference type="PROSITE" id="PS00196">
    <property type="entry name" value="COPPER_BLUE"/>
    <property type="match status" value="1"/>
</dbReference>
<keyword evidence="1" id="KW-0813">Transport</keyword>
<dbReference type="InParanoid" id="A0A1M6M068"/>
<dbReference type="CDD" id="cd04233">
    <property type="entry name" value="Auracyanin"/>
    <property type="match status" value="1"/>
</dbReference>
<feature type="region of interest" description="Disordered" evidence="5">
    <location>
        <begin position="325"/>
        <end position="352"/>
    </location>
</feature>
<keyword evidence="6" id="KW-0732">Signal</keyword>
<evidence type="ECO:0000256" key="5">
    <source>
        <dbReference type="SAM" id="MobiDB-lite"/>
    </source>
</evidence>
<protein>
    <submittedName>
        <fullName evidence="10">Putative membrane-bound dehydrogenase domain-containing protein</fullName>
    </submittedName>
</protein>
<keyword evidence="4" id="KW-0186">Copper</keyword>
<dbReference type="EMBL" id="FQYR01000004">
    <property type="protein sequence ID" value="SHJ76872.1"/>
    <property type="molecule type" value="Genomic_DNA"/>
</dbReference>
<dbReference type="SUPFAM" id="SSF49503">
    <property type="entry name" value="Cupredoxins"/>
    <property type="match status" value="1"/>
</dbReference>
<dbReference type="InterPro" id="IPR016024">
    <property type="entry name" value="ARM-type_fold"/>
</dbReference>
<feature type="domain" description="DUF7133" evidence="9">
    <location>
        <begin position="681"/>
        <end position="893"/>
    </location>
</feature>
<dbReference type="InterPro" id="IPR008972">
    <property type="entry name" value="Cupredoxin"/>
</dbReference>
<dbReference type="InterPro" id="IPR000923">
    <property type="entry name" value="BlueCu_1"/>
</dbReference>
<organism evidence="10 11">
    <name type="scientific">Rubritalea squalenifaciens DSM 18772</name>
    <dbReference type="NCBI Taxonomy" id="1123071"/>
    <lineage>
        <taxon>Bacteria</taxon>
        <taxon>Pseudomonadati</taxon>
        <taxon>Verrucomicrobiota</taxon>
        <taxon>Verrucomicrobiia</taxon>
        <taxon>Verrucomicrobiales</taxon>
        <taxon>Rubritaleaceae</taxon>
        <taxon>Rubritalea</taxon>
    </lineage>
</organism>
<evidence type="ECO:0000256" key="3">
    <source>
        <dbReference type="ARBA" id="ARBA00022982"/>
    </source>
</evidence>
<feature type="domain" description="Blue (type 1) copper" evidence="7">
    <location>
        <begin position="1243"/>
        <end position="1363"/>
    </location>
</feature>
<dbReference type="GO" id="GO:0005507">
    <property type="term" value="F:copper ion binding"/>
    <property type="evidence" value="ECO:0007669"/>
    <property type="project" value="InterPro"/>
</dbReference>
<sequence length="1363" mass="153433">MKSILLLLLLFLLCPLILHAQISYDGKSGPGKGKHIVFVASDHEYRAEQTCPALARILAERQGFKTTVLFGVDKNGNIEAGASNIKGLEALKEADLMVIFTRFLDLPDDQMQHIVDYLDRGGPVVGLRTSSHAFKIPKGKKFSRFDFKYAGKDYEKGFGHQILGNTWVGHYGRNHKQGTRIQLIPEQKKHPILRGVGDGAFCYAGGYNGIAGDDFTVLANSQPMVSMKKDAALDAKKPPVPCTWTRHYTAKNGKQARVFHSTQGASEDILDPDYRRLVLNGVFWAIGLEDKIDAKANIDFVGPYKPTTFKMGGHVKNVKPADLQDLKSPIMPEPKAKPAKKKDAKYTKLDGPKAKKDPKLAQYYINKKSSPKPKATAPIETKLPLEIAPKSHIALIGNLLLDNERRYGHLETLIHQHLPKHELEVRNFAWPADEIDIMPRPDNFGTLDQHLLYYKTDVIIAAFGYNESFAGKEGLESFKQRLDKFLKHLKSRAYNGKTAPQIVLLSPTPNEDTEQVNAAEMNNKNIALYTEAMKEVATSNKIAFIDSSYSGGKGVKLNRTSDGNSLTEYGHSIFAKNTFKSLFNLEDPSINEGLRALVIDKADQFFYRYRPLNTFYYVGGRSGSYGYLDFLPAMRNFDLMVENRFKAIHATAAGTPTQPDDSNLPKMDDVLLAIGANEFMSPEDELKAFKIDPRFEVNCFASEKDFPELACPISIRWDAKGRLWVSCSTAYPHIYPGQKPADKIIILEDTDQNGKADKCTTFADDLHIPLSFVLDGEGGVYCSEQPHLTYLKDTDGDDKADTSEIIYTGFGCEDSHHSLHDFAWTPGGDLLFRESVFHHSQVETPYGPIRVRDSSWFLYNPKTRKLTDFGSYFNTNPWGVTFDKWGNHVASHPVFGSTFHATNAPYPQLHPKPQGIQAYSGVCGHDFVDFSFWPEEMQGGFVKNRYKPTNNVEFHTWTEKEDHFAEEKKFDLIFSTNLSFIPVDLKFGPRGAMYICDWYNPVKGHAQYSLRDPRRDRKAGRIWRVVPKGATLADAPKIEDATVVELLNHLKSGQIRVRNWARRELRTRDKNEVLNALNTWTVRNSKDQHALLEALWVYQGIGKKKSDLVRILIHSDNHLIAAAAYGPLRFWAEEMPAEKVNALLKYGAEHPSQHVRREAVICSSYIGTQEAFDAIQPVLAQPAGKHLTYAIQTSFESKALRPYWTQDTPKQLKSLGKEEKKAKDTRTAEEKAFDKQKGLQTVQLGCVPERIQFDKSTLKVKAGAPVKFIFNNPDATQHNVLILEQGTPIQEIGMAANDMAKDANGAKKHYVPDDKRILHHSRLLEPHSSQTLRFIAPKKPGKYPFVCTFPGHWTVMKGELIVE</sequence>
<dbReference type="SUPFAM" id="SSF52317">
    <property type="entry name" value="Class I glutamine amidotransferase-like"/>
    <property type="match status" value="1"/>
</dbReference>
<dbReference type="Pfam" id="PF23500">
    <property type="entry name" value="DUF7133"/>
    <property type="match status" value="2"/>
</dbReference>
<keyword evidence="3" id="KW-0249">Electron transport</keyword>
<dbReference type="SUPFAM" id="SSF48371">
    <property type="entry name" value="ARM repeat"/>
    <property type="match status" value="1"/>
</dbReference>
<dbReference type="InterPro" id="IPR011989">
    <property type="entry name" value="ARM-like"/>
</dbReference>
<dbReference type="GO" id="GO:0016788">
    <property type="term" value="F:hydrolase activity, acting on ester bonds"/>
    <property type="evidence" value="ECO:0007669"/>
    <property type="project" value="UniProtKB-ARBA"/>
</dbReference>
<keyword evidence="2" id="KW-0479">Metal-binding</keyword>
<evidence type="ECO:0000259" key="7">
    <source>
        <dbReference type="Pfam" id="PF00127"/>
    </source>
</evidence>
<evidence type="ECO:0000256" key="4">
    <source>
        <dbReference type="ARBA" id="ARBA00023008"/>
    </source>
</evidence>
<dbReference type="PANTHER" id="PTHR33546">
    <property type="entry name" value="LARGE, MULTIFUNCTIONAL SECRETED PROTEIN-RELATED"/>
    <property type="match status" value="1"/>
</dbReference>
<gene>
    <name evidence="10" type="ORF">SAMN02745181_2558</name>
</gene>
<evidence type="ECO:0000256" key="2">
    <source>
        <dbReference type="ARBA" id="ARBA00022723"/>
    </source>
</evidence>
<dbReference type="Proteomes" id="UP000184510">
    <property type="component" value="Unassembled WGS sequence"/>
</dbReference>
<dbReference type="InterPro" id="IPR036514">
    <property type="entry name" value="SGNH_hydro_sf"/>
</dbReference>
<dbReference type="PANTHER" id="PTHR33546:SF1">
    <property type="entry name" value="LARGE, MULTIFUNCTIONAL SECRETED PROTEIN"/>
    <property type="match status" value="1"/>
</dbReference>
<dbReference type="InterPro" id="IPR055557">
    <property type="entry name" value="DUF7133"/>
</dbReference>
<dbReference type="InterPro" id="IPR029010">
    <property type="entry name" value="ThuA-like"/>
</dbReference>
<reference evidence="10 11" key="1">
    <citation type="submission" date="2016-11" db="EMBL/GenBank/DDBJ databases">
        <authorList>
            <person name="Jaros S."/>
            <person name="Januszkiewicz K."/>
            <person name="Wedrychowicz H."/>
        </authorList>
    </citation>
    <scope>NUCLEOTIDE SEQUENCE [LARGE SCALE GENOMIC DNA]</scope>
    <source>
        <strain evidence="10 11">DSM 18772</strain>
    </source>
</reference>
<dbReference type="InterPro" id="IPR011041">
    <property type="entry name" value="Quinoprot_gluc/sorb_DH_b-prop"/>
</dbReference>
<dbReference type="SUPFAM" id="SSF50952">
    <property type="entry name" value="Soluble quinoprotein glucose dehydrogenase"/>
    <property type="match status" value="1"/>
</dbReference>
<feature type="domain" description="ThuA-like" evidence="8">
    <location>
        <begin position="48"/>
        <end position="285"/>
    </location>
</feature>
<dbReference type="Gene3D" id="1.25.10.10">
    <property type="entry name" value="Leucine-rich Repeat Variant"/>
    <property type="match status" value="1"/>
</dbReference>
<name>A0A1M6M068_9BACT</name>
<evidence type="ECO:0000313" key="10">
    <source>
        <dbReference type="EMBL" id="SHJ76872.1"/>
    </source>
</evidence>
<evidence type="ECO:0000256" key="1">
    <source>
        <dbReference type="ARBA" id="ARBA00022448"/>
    </source>
</evidence>
<dbReference type="OrthoDB" id="174301at2"/>
<dbReference type="Gene3D" id="3.40.50.880">
    <property type="match status" value="1"/>
</dbReference>
<dbReference type="SUPFAM" id="SSF52266">
    <property type="entry name" value="SGNH hydrolase"/>
    <property type="match status" value="1"/>
</dbReference>
<dbReference type="GO" id="GO:0009055">
    <property type="term" value="F:electron transfer activity"/>
    <property type="evidence" value="ECO:0007669"/>
    <property type="project" value="InterPro"/>
</dbReference>
<evidence type="ECO:0000313" key="11">
    <source>
        <dbReference type="Proteomes" id="UP000184510"/>
    </source>
</evidence>
<keyword evidence="11" id="KW-1185">Reference proteome</keyword>
<dbReference type="STRING" id="1123071.SAMN02745181_2558"/>
<dbReference type="NCBIfam" id="TIGR02604">
    <property type="entry name" value="Piru_Ver_Nterm"/>
    <property type="match status" value="1"/>
</dbReference>
<dbReference type="Gene3D" id="2.60.40.420">
    <property type="entry name" value="Cupredoxins - blue copper proteins"/>
    <property type="match status" value="1"/>
</dbReference>
<dbReference type="Pfam" id="PF00127">
    <property type="entry name" value="Copper-bind"/>
    <property type="match status" value="1"/>
</dbReference>
<dbReference type="InterPro" id="IPR028871">
    <property type="entry name" value="BlueCu_1_BS"/>
</dbReference>
<evidence type="ECO:0000256" key="6">
    <source>
        <dbReference type="SAM" id="SignalP"/>
    </source>
</evidence>
<proteinExistence type="predicted"/>
<feature type="signal peptide" evidence="6">
    <location>
        <begin position="1"/>
        <end position="20"/>
    </location>
</feature>
<feature type="chain" id="PRO_5012725880" evidence="6">
    <location>
        <begin position="21"/>
        <end position="1363"/>
    </location>
</feature>
<dbReference type="Gene3D" id="3.40.50.1110">
    <property type="entry name" value="SGNH hydrolase"/>
    <property type="match status" value="1"/>
</dbReference>
<dbReference type="Pfam" id="PF06283">
    <property type="entry name" value="ThuA"/>
    <property type="match status" value="1"/>
</dbReference>
<dbReference type="RefSeq" id="WP_143184134.1">
    <property type="nucleotide sequence ID" value="NZ_FQYR01000004.1"/>
</dbReference>
<evidence type="ECO:0000259" key="8">
    <source>
        <dbReference type="Pfam" id="PF06283"/>
    </source>
</evidence>
<dbReference type="InterPro" id="IPR013428">
    <property type="entry name" value="Membrane-bound_put_N"/>
</dbReference>
<dbReference type="InterPro" id="IPR029062">
    <property type="entry name" value="Class_I_gatase-like"/>
</dbReference>
<accession>A0A1M6M068</accession>
<feature type="domain" description="DUF7133" evidence="9">
    <location>
        <begin position="915"/>
        <end position="1028"/>
    </location>
</feature>
<evidence type="ECO:0000259" key="9">
    <source>
        <dbReference type="Pfam" id="PF23500"/>
    </source>
</evidence>